<reference evidence="3 4" key="1">
    <citation type="submission" date="2016-10" db="EMBL/GenBank/DDBJ databases">
        <authorList>
            <person name="de Groot N.N."/>
        </authorList>
    </citation>
    <scope>NUCLEOTIDE SEQUENCE [LARGE SCALE GENOMIC DNA]</scope>
    <source>
        <strain evidence="3 4">DSM 28286</strain>
    </source>
</reference>
<feature type="transmembrane region" description="Helical" evidence="1">
    <location>
        <begin position="249"/>
        <end position="272"/>
    </location>
</feature>
<keyword evidence="1" id="KW-1133">Transmembrane helix</keyword>
<feature type="transmembrane region" description="Helical" evidence="1">
    <location>
        <begin position="21"/>
        <end position="42"/>
    </location>
</feature>
<dbReference type="RefSeq" id="WP_090658497.1">
    <property type="nucleotide sequence ID" value="NZ_FOXQ01000006.1"/>
</dbReference>
<gene>
    <name evidence="3" type="ORF">SAMN05444277_106159</name>
</gene>
<evidence type="ECO:0000259" key="2">
    <source>
        <dbReference type="Pfam" id="PF01757"/>
    </source>
</evidence>
<feature type="domain" description="Acyltransferase 3" evidence="2">
    <location>
        <begin position="24"/>
        <end position="338"/>
    </location>
</feature>
<dbReference type="PANTHER" id="PTHR23028">
    <property type="entry name" value="ACETYLTRANSFERASE"/>
    <property type="match status" value="1"/>
</dbReference>
<feature type="transmembrane region" description="Helical" evidence="1">
    <location>
        <begin position="92"/>
        <end position="112"/>
    </location>
</feature>
<evidence type="ECO:0000256" key="1">
    <source>
        <dbReference type="SAM" id="Phobius"/>
    </source>
</evidence>
<dbReference type="GO" id="GO:0016020">
    <property type="term" value="C:membrane"/>
    <property type="evidence" value="ECO:0007669"/>
    <property type="project" value="TreeGrafter"/>
</dbReference>
<dbReference type="Pfam" id="PF01757">
    <property type="entry name" value="Acyl_transf_3"/>
    <property type="match status" value="1"/>
</dbReference>
<feature type="transmembrane region" description="Helical" evidence="1">
    <location>
        <begin position="292"/>
        <end position="310"/>
    </location>
</feature>
<keyword evidence="1" id="KW-0812">Transmembrane</keyword>
<feature type="transmembrane region" description="Helical" evidence="1">
    <location>
        <begin position="153"/>
        <end position="173"/>
    </location>
</feature>
<dbReference type="GO" id="GO:0016747">
    <property type="term" value="F:acyltransferase activity, transferring groups other than amino-acyl groups"/>
    <property type="evidence" value="ECO:0007669"/>
    <property type="project" value="InterPro"/>
</dbReference>
<keyword evidence="3" id="KW-0012">Acyltransferase</keyword>
<keyword evidence="4" id="KW-1185">Reference proteome</keyword>
<feature type="transmembrane region" description="Helical" evidence="1">
    <location>
        <begin position="179"/>
        <end position="206"/>
    </location>
</feature>
<dbReference type="GO" id="GO:0000271">
    <property type="term" value="P:polysaccharide biosynthetic process"/>
    <property type="evidence" value="ECO:0007669"/>
    <property type="project" value="TreeGrafter"/>
</dbReference>
<name>A0A1I5WFP6_9BACT</name>
<organism evidence="3 4">
    <name type="scientific">Parafilimonas terrae</name>
    <dbReference type="NCBI Taxonomy" id="1465490"/>
    <lineage>
        <taxon>Bacteria</taxon>
        <taxon>Pseudomonadati</taxon>
        <taxon>Bacteroidota</taxon>
        <taxon>Chitinophagia</taxon>
        <taxon>Chitinophagales</taxon>
        <taxon>Chitinophagaceae</taxon>
        <taxon>Parafilimonas</taxon>
    </lineage>
</organism>
<dbReference type="InterPro" id="IPR002656">
    <property type="entry name" value="Acyl_transf_3_dom"/>
</dbReference>
<evidence type="ECO:0000313" key="4">
    <source>
        <dbReference type="Proteomes" id="UP000199031"/>
    </source>
</evidence>
<feature type="transmembrane region" description="Helical" evidence="1">
    <location>
        <begin position="127"/>
        <end position="146"/>
    </location>
</feature>
<dbReference type="AlphaFoldDB" id="A0A1I5WFP6"/>
<sequence>MKPIQNNDHLLSNKEISGSKSIVLDVLRIAAAITVLIHHAIIQWGFAGYLDKDWGHTAVVVFFVLSGYVIAYTTFKNRRSWKQYAQARLSKLYSVLIPCLIITSLVQLYVYYNSSNLFEGYSRGDSFIRYILSALYLNEIWFFSAAPPINGPLWSLSFEFWYYCLCGVCMYARSTKFFYLLLAGICLLAGPKILLMLPVWMMGYFAYRMPEPGISYRLRWVTGILLMLMPVFLMEILPAMPFTLGKKPLYFTNQFFTDYIIGFTLSAGIWLLPNVEAKKVMQHSLNAVMRRLANLTFPLYLLHAPLFILYRSIFGTDEGNWVAMLAAIMVVLISSLAIGFFINKTHIYWKKYFALILQKIIPENRLKTSGVPYL</sequence>
<feature type="transmembrane region" description="Helical" evidence="1">
    <location>
        <begin position="322"/>
        <end position="342"/>
    </location>
</feature>
<dbReference type="STRING" id="1465490.SAMN05444277_106159"/>
<feature type="transmembrane region" description="Helical" evidence="1">
    <location>
        <begin position="54"/>
        <end position="71"/>
    </location>
</feature>
<accession>A0A1I5WFP6</accession>
<dbReference type="GO" id="GO:0016787">
    <property type="term" value="F:hydrolase activity"/>
    <property type="evidence" value="ECO:0007669"/>
    <property type="project" value="UniProtKB-KW"/>
</dbReference>
<dbReference type="Proteomes" id="UP000199031">
    <property type="component" value="Unassembled WGS sequence"/>
</dbReference>
<keyword evidence="1" id="KW-0472">Membrane</keyword>
<keyword evidence="3" id="KW-0378">Hydrolase</keyword>
<dbReference type="InterPro" id="IPR050879">
    <property type="entry name" value="Acyltransferase_3"/>
</dbReference>
<feature type="transmembrane region" description="Helical" evidence="1">
    <location>
        <begin position="218"/>
        <end position="237"/>
    </location>
</feature>
<proteinExistence type="predicted"/>
<dbReference type="EMBL" id="FOXQ01000006">
    <property type="protein sequence ID" value="SFQ18574.1"/>
    <property type="molecule type" value="Genomic_DNA"/>
</dbReference>
<dbReference type="PANTHER" id="PTHR23028:SF131">
    <property type="entry name" value="BLR2367 PROTEIN"/>
    <property type="match status" value="1"/>
</dbReference>
<protein>
    <submittedName>
        <fullName evidence="3">Peptidoglycan/LPS O-acetylase OafA/YrhL, contains acyltransferase and SGNH-hydrolase domains</fullName>
    </submittedName>
</protein>
<evidence type="ECO:0000313" key="3">
    <source>
        <dbReference type="EMBL" id="SFQ18574.1"/>
    </source>
</evidence>
<dbReference type="OrthoDB" id="9796461at2"/>
<keyword evidence="3" id="KW-0808">Transferase</keyword>